<keyword evidence="2" id="KW-1003">Cell membrane</keyword>
<feature type="transmembrane region" description="Helical" evidence="7">
    <location>
        <begin position="197"/>
        <end position="221"/>
    </location>
</feature>
<feature type="transmembrane region" description="Helical" evidence="7">
    <location>
        <begin position="804"/>
        <end position="823"/>
    </location>
</feature>
<dbReference type="InterPro" id="IPR003838">
    <property type="entry name" value="ABC3_permease_C"/>
</dbReference>
<evidence type="ECO:0000313" key="10">
    <source>
        <dbReference type="Proteomes" id="UP000284112"/>
    </source>
</evidence>
<evidence type="ECO:0000256" key="2">
    <source>
        <dbReference type="ARBA" id="ARBA00022475"/>
    </source>
</evidence>
<dbReference type="GO" id="GO:0005886">
    <property type="term" value="C:plasma membrane"/>
    <property type="evidence" value="ECO:0007669"/>
    <property type="project" value="UniProtKB-SubCell"/>
</dbReference>
<sequence>MKKRNIKKFVSLFLYIFSIIVMWLPIYQIEGKKYTFYSGYLYMSGSGIKGKFIDEILALNGGKMALKIGVIVMFLYLISSAFYILSVLLKKNWHLNILSLVFAFLFMFICLETMSQILDNILGLVALAGPAFLCAVELLFIKMIDVWDESLKAANESMEKEQRRKEEEKRRLYFPGKYPKEFYRITWKNFKYDLREYVLLLGCSSVIATVSFSGIACYQMMTNIHRTENFLIGQGLGRILWNAMIPITICAMCLMVYIMIFYLQRWMESYSLFRTLGIRKKALYTILLLEILFCFLCSVLCGMVTGNILVILLKQLMHHVLGTHVMLENVTGKTYLLMFLVMVFVYVAAIMASRDILQEFNLNYLSNRRIQREKPPEKGLKIRVTIGGGLIIASICLYAQLVRHESIYLLAMCFMGCFLVVRYGGAIYLKNEKKGKNYLKNLMNHNQLYYKSKTTAWYLIVLIILYTYTMFYCSFQIISVKIAEKPETLFPYNYVCIADSNDDEIFDKIKKKYGAEIFSYPMVRVANVDKTERMEGRGERRAQGQQIGISETTYHKLKKNIVKNYETRDLQLDKDGEKVYVVHQQDRSIKAQPIDWTYGSRKPFLHIGLPCASYVPESPSKAFTQRKIAGEEIGSLIGCFRQGVLENIVVFSDEYFKKAEGMWKYTNIYTGNFIKNKKERIEGVTIYQGPTQLVLLNVDEKDYKAIEKEMKSFEKHHTYEKQFDGEVSCYYSKKAAVFDMKTERIMKQIVNILIMVVVMMTSMFLLYVKVTSELKEKKERARFLRCMGMQRKERIRMLKKEISLFYWLPTLSAICLTLCFTIVTFRVRMYSQKIALEYIKNAVWLWSGWIIIQRIFVWVLTKWYVRKVEGKDER</sequence>
<keyword evidence="6" id="KW-0175">Coiled coil</keyword>
<dbReference type="Proteomes" id="UP000284112">
    <property type="component" value="Unassembled WGS sequence"/>
</dbReference>
<accession>A0A414S631</accession>
<keyword evidence="3 7" id="KW-0812">Transmembrane</keyword>
<reference evidence="9 10" key="1">
    <citation type="submission" date="2018-08" db="EMBL/GenBank/DDBJ databases">
        <title>A genome reference for cultivated species of the human gut microbiota.</title>
        <authorList>
            <person name="Zou Y."/>
            <person name="Xue W."/>
            <person name="Luo G."/>
        </authorList>
    </citation>
    <scope>NUCLEOTIDE SEQUENCE [LARGE SCALE GENOMIC DNA]</scope>
    <source>
        <strain evidence="9 10">AM23-13</strain>
    </source>
</reference>
<dbReference type="InterPro" id="IPR052536">
    <property type="entry name" value="ABC-4_Integral_Memb_Prot"/>
</dbReference>
<keyword evidence="5 7" id="KW-0472">Membrane</keyword>
<comment type="subcellular location">
    <subcellularLocation>
        <location evidence="1">Cell membrane</location>
        <topology evidence="1">Multi-pass membrane protein</topology>
    </subcellularLocation>
</comment>
<protein>
    <submittedName>
        <fullName evidence="9">ABC transporter permease</fullName>
    </submittedName>
</protein>
<feature type="transmembrane region" description="Helical" evidence="7">
    <location>
        <begin position="749"/>
        <end position="768"/>
    </location>
</feature>
<feature type="coiled-coil region" evidence="6">
    <location>
        <begin position="144"/>
        <end position="171"/>
    </location>
</feature>
<feature type="transmembrane region" description="Helical" evidence="7">
    <location>
        <begin position="456"/>
        <end position="478"/>
    </location>
</feature>
<feature type="transmembrane region" description="Helical" evidence="7">
    <location>
        <begin position="12"/>
        <end position="29"/>
    </location>
</feature>
<dbReference type="PANTHER" id="PTHR46795">
    <property type="entry name" value="ABC TRANSPORTER PERMEASE-RELATED-RELATED"/>
    <property type="match status" value="1"/>
</dbReference>
<evidence type="ECO:0000256" key="1">
    <source>
        <dbReference type="ARBA" id="ARBA00004651"/>
    </source>
</evidence>
<evidence type="ECO:0000256" key="3">
    <source>
        <dbReference type="ARBA" id="ARBA00022692"/>
    </source>
</evidence>
<feature type="transmembrane region" description="Helical" evidence="7">
    <location>
        <begin position="64"/>
        <end position="85"/>
    </location>
</feature>
<feature type="domain" description="ABC3 transporter permease C-terminal" evidence="8">
    <location>
        <begin position="247"/>
        <end position="353"/>
    </location>
</feature>
<comment type="caution">
    <text evidence="9">The sequence shown here is derived from an EMBL/GenBank/DDBJ whole genome shotgun (WGS) entry which is preliminary data.</text>
</comment>
<evidence type="ECO:0000259" key="8">
    <source>
        <dbReference type="Pfam" id="PF02687"/>
    </source>
</evidence>
<dbReference type="EMBL" id="QRHW01000001">
    <property type="protein sequence ID" value="RHG11449.1"/>
    <property type="molecule type" value="Genomic_DNA"/>
</dbReference>
<feature type="transmembrane region" description="Helical" evidence="7">
    <location>
        <begin position="333"/>
        <end position="352"/>
    </location>
</feature>
<feature type="transmembrane region" description="Helical" evidence="7">
    <location>
        <begin position="407"/>
        <end position="429"/>
    </location>
</feature>
<proteinExistence type="predicted"/>
<feature type="transmembrane region" description="Helical" evidence="7">
    <location>
        <begin position="843"/>
        <end position="865"/>
    </location>
</feature>
<dbReference type="PANTHER" id="PTHR46795:SF3">
    <property type="entry name" value="ABC TRANSPORTER PERMEASE"/>
    <property type="match status" value="1"/>
</dbReference>
<evidence type="ECO:0000256" key="5">
    <source>
        <dbReference type="ARBA" id="ARBA00023136"/>
    </source>
</evidence>
<feature type="transmembrane region" description="Helical" evidence="7">
    <location>
        <begin position="241"/>
        <end position="263"/>
    </location>
</feature>
<dbReference type="Pfam" id="PF02687">
    <property type="entry name" value="FtsX"/>
    <property type="match status" value="1"/>
</dbReference>
<feature type="transmembrane region" description="Helical" evidence="7">
    <location>
        <begin position="97"/>
        <end position="115"/>
    </location>
</feature>
<evidence type="ECO:0000256" key="7">
    <source>
        <dbReference type="SAM" id="Phobius"/>
    </source>
</evidence>
<feature type="transmembrane region" description="Helical" evidence="7">
    <location>
        <begin position="121"/>
        <end position="141"/>
    </location>
</feature>
<gene>
    <name evidence="9" type="ORF">DW641_01010</name>
</gene>
<feature type="transmembrane region" description="Helical" evidence="7">
    <location>
        <begin position="382"/>
        <end position="401"/>
    </location>
</feature>
<evidence type="ECO:0000256" key="6">
    <source>
        <dbReference type="SAM" id="Coils"/>
    </source>
</evidence>
<dbReference type="AlphaFoldDB" id="A0A414S631"/>
<feature type="transmembrane region" description="Helical" evidence="7">
    <location>
        <begin position="283"/>
        <end position="313"/>
    </location>
</feature>
<organism evidence="9 10">
    <name type="scientific">Dorea longicatena</name>
    <dbReference type="NCBI Taxonomy" id="88431"/>
    <lineage>
        <taxon>Bacteria</taxon>
        <taxon>Bacillati</taxon>
        <taxon>Bacillota</taxon>
        <taxon>Clostridia</taxon>
        <taxon>Lachnospirales</taxon>
        <taxon>Lachnospiraceae</taxon>
        <taxon>Dorea</taxon>
    </lineage>
</organism>
<name>A0A414S631_9FIRM</name>
<evidence type="ECO:0000256" key="4">
    <source>
        <dbReference type="ARBA" id="ARBA00022989"/>
    </source>
</evidence>
<evidence type="ECO:0000313" key="9">
    <source>
        <dbReference type="EMBL" id="RHG11449.1"/>
    </source>
</evidence>
<keyword evidence="4 7" id="KW-1133">Transmembrane helix</keyword>